<keyword evidence="1" id="KW-0732">Signal</keyword>
<feature type="signal peptide" evidence="1">
    <location>
        <begin position="1"/>
        <end position="19"/>
    </location>
</feature>
<evidence type="ECO:0008006" key="4">
    <source>
        <dbReference type="Google" id="ProtNLM"/>
    </source>
</evidence>
<dbReference type="Proteomes" id="UP000032352">
    <property type="component" value="Chromosome"/>
</dbReference>
<dbReference type="EMBL" id="CP059733">
    <property type="protein sequence ID" value="WDE06690.1"/>
    <property type="molecule type" value="Genomic_DNA"/>
</dbReference>
<feature type="chain" id="PRO_5042201018" description="TonB-dependent receptor-like beta-barrel domain-containing protein" evidence="1">
    <location>
        <begin position="20"/>
        <end position="212"/>
    </location>
</feature>
<accession>A0AAF0CAU1</accession>
<reference evidence="2 3" key="1">
    <citation type="journal article" date="2015" name="Genome Announc.">
        <title>Draft Genome Sequences of Marine Isolates of Thalassomonas viridans and Thalassomonas actiniarum.</title>
        <authorList>
            <person name="Olonade I."/>
            <person name="van Zyl L.J."/>
            <person name="Trindade M."/>
        </authorList>
    </citation>
    <scope>NUCLEOTIDE SEQUENCE [LARGE SCALE GENOMIC DNA]</scope>
    <source>
        <strain evidence="2 3">XOM25</strain>
    </source>
</reference>
<evidence type="ECO:0000313" key="2">
    <source>
        <dbReference type="EMBL" id="WDE06690.1"/>
    </source>
</evidence>
<dbReference type="KEGG" id="tvd:SG34_007235"/>
<evidence type="ECO:0000256" key="1">
    <source>
        <dbReference type="SAM" id="SignalP"/>
    </source>
</evidence>
<dbReference type="RefSeq" id="WP_044840552.1">
    <property type="nucleotide sequence ID" value="NZ_CP059733.1"/>
</dbReference>
<protein>
    <recommendedName>
        <fullName evidence="4">TonB-dependent receptor-like beta-barrel domain-containing protein</fullName>
    </recommendedName>
</protein>
<proteinExistence type="predicted"/>
<reference evidence="2 3" key="2">
    <citation type="journal article" date="2022" name="Mar. Drugs">
        <title>Bioassay-Guided Fractionation Leads to the Detection of Cholic Acid Generated by the Rare Thalassomonas sp.</title>
        <authorList>
            <person name="Pheiffer F."/>
            <person name="Schneider Y.K."/>
            <person name="Hansen E.H."/>
            <person name="Andersen J.H."/>
            <person name="Isaksson J."/>
            <person name="Busche T."/>
            <person name="R C."/>
            <person name="Kalinowski J."/>
            <person name="Zyl L.V."/>
            <person name="Trindade M."/>
        </authorList>
    </citation>
    <scope>NUCLEOTIDE SEQUENCE [LARGE SCALE GENOMIC DNA]</scope>
    <source>
        <strain evidence="2 3">XOM25</strain>
    </source>
</reference>
<evidence type="ECO:0000313" key="3">
    <source>
        <dbReference type="Proteomes" id="UP000032352"/>
    </source>
</evidence>
<sequence length="212" mass="24101">MKPVLLALSLSLSSYALQAKEAPQTQSQPSQPPAEFAPNETQFTLGILASKIDGFSGEGYQLSFYHDLFDLNHSDRTLPEGKFYVKANYFSATEDDNRKSGDAFFKQSELLGGWKLPINEQHEFFAELGYLEQEFDVNNGIRWQQQGDLYRLGFQSRLSDKINLRYSLEHHNLTDNDTGVSLELLGADNQLSLFYKKVGDFQSYGVNYNLPF</sequence>
<name>A0AAF0CAU1_9GAMM</name>
<gene>
    <name evidence="2" type="ORF">SG34_007235</name>
</gene>
<dbReference type="AlphaFoldDB" id="A0AAF0CAU1"/>
<organism evidence="2 3">
    <name type="scientific">Thalassomonas viridans</name>
    <dbReference type="NCBI Taxonomy" id="137584"/>
    <lineage>
        <taxon>Bacteria</taxon>
        <taxon>Pseudomonadati</taxon>
        <taxon>Pseudomonadota</taxon>
        <taxon>Gammaproteobacteria</taxon>
        <taxon>Alteromonadales</taxon>
        <taxon>Colwelliaceae</taxon>
        <taxon>Thalassomonas</taxon>
    </lineage>
</organism>
<keyword evidence="3" id="KW-1185">Reference proteome</keyword>